<name>A0A081NL17_9GAMM</name>
<evidence type="ECO:0000313" key="2">
    <source>
        <dbReference type="Proteomes" id="UP000028073"/>
    </source>
</evidence>
<proteinExistence type="predicted"/>
<accession>A0A081NL17</accession>
<dbReference type="STRING" id="1137799.GZ78_03805"/>
<dbReference type="Proteomes" id="UP000028073">
    <property type="component" value="Unassembled WGS sequence"/>
</dbReference>
<dbReference type="AlphaFoldDB" id="A0A081NL17"/>
<gene>
    <name evidence="1" type="ORF">GZ78_03805</name>
</gene>
<dbReference type="EMBL" id="JOKH01000001">
    <property type="protein sequence ID" value="KEQ19140.1"/>
    <property type="molecule type" value="Genomic_DNA"/>
</dbReference>
<dbReference type="RefSeq" id="WP_034832797.1">
    <property type="nucleotide sequence ID" value="NZ_JOKH01000001.1"/>
</dbReference>
<protein>
    <submittedName>
        <fullName evidence="1">Uncharacterized protein</fullName>
    </submittedName>
</protein>
<keyword evidence="2" id="KW-1185">Reference proteome</keyword>
<comment type="caution">
    <text evidence="1">The sequence shown here is derived from an EMBL/GenBank/DDBJ whole genome shotgun (WGS) entry which is preliminary data.</text>
</comment>
<organism evidence="1 2">
    <name type="scientific">Endozoicomonas numazuensis</name>
    <dbReference type="NCBI Taxonomy" id="1137799"/>
    <lineage>
        <taxon>Bacteria</taxon>
        <taxon>Pseudomonadati</taxon>
        <taxon>Pseudomonadota</taxon>
        <taxon>Gammaproteobacteria</taxon>
        <taxon>Oceanospirillales</taxon>
        <taxon>Endozoicomonadaceae</taxon>
        <taxon>Endozoicomonas</taxon>
    </lineage>
</organism>
<evidence type="ECO:0000313" key="1">
    <source>
        <dbReference type="EMBL" id="KEQ19140.1"/>
    </source>
</evidence>
<sequence length="248" mass="28642">MITVKTDKAGAIQLSPHAHKLLPQKQHGQWLGYKLTHVDTEKNTPEPPSWFQHKSKNLSERLASYHGTLKGLLKPLINFCIKQQIHKVQQYADRILDLDDIKHIQAHVSEFDHQLRTLGNITVTTQTYGSKSLSWLRDEAIRTYLEICLEEGPLSAENVAELIELHQSIINHQYEDHSVGTDQLMGYLCLKAAEYTTDSENRQALLLHSRKLFNETQLAIEDDDMATFRSHWHSDLKSHKFTHHLPRM</sequence>
<reference evidence="1 2" key="1">
    <citation type="submission" date="2014-06" db="EMBL/GenBank/DDBJ databases">
        <title>Whole Genome Sequences of Three Symbiotic Endozoicomonas Bacteria.</title>
        <authorList>
            <person name="Neave M.J."/>
            <person name="Apprill A."/>
            <person name="Voolstra C.R."/>
        </authorList>
    </citation>
    <scope>NUCLEOTIDE SEQUENCE [LARGE SCALE GENOMIC DNA]</scope>
    <source>
        <strain evidence="1 2">DSM 25634</strain>
    </source>
</reference>